<reference evidence="1 2" key="1">
    <citation type="journal article" date="2012" name="J. Bacteriol.">
        <title>Draft Genome Sequence of Mesorhizobium alhagi CCNWXJ12-2T, a Novel Salt-Resistant Species Isolated from the Desert of Northwestern China.</title>
        <authorList>
            <person name="Zhou M."/>
            <person name="Chen W."/>
            <person name="Chen H."/>
            <person name="Wei G."/>
        </authorList>
    </citation>
    <scope>NUCLEOTIDE SEQUENCE [LARGE SCALE GENOMIC DNA]</scope>
    <source>
        <strain evidence="1 2">CCNWXJ12-2</strain>
    </source>
</reference>
<dbReference type="EMBL" id="AHAM01000071">
    <property type="protein sequence ID" value="EHK57346.1"/>
    <property type="molecule type" value="Genomic_DNA"/>
</dbReference>
<keyword evidence="2" id="KW-1185">Reference proteome</keyword>
<accession>H0HPH4</accession>
<proteinExistence type="predicted"/>
<dbReference type="Proteomes" id="UP000003250">
    <property type="component" value="Unassembled WGS sequence"/>
</dbReference>
<protein>
    <submittedName>
        <fullName evidence="1">Uncharacterized protein</fullName>
    </submittedName>
</protein>
<feature type="non-terminal residue" evidence="1">
    <location>
        <position position="31"/>
    </location>
</feature>
<evidence type="ECO:0000313" key="2">
    <source>
        <dbReference type="Proteomes" id="UP000003250"/>
    </source>
</evidence>
<sequence length="31" mass="3371">MPETAQQPSTYTLFETAIGWIGIAWSEAGLT</sequence>
<gene>
    <name evidence="1" type="ORF">MAXJ12_10268</name>
</gene>
<organism evidence="1 2">
    <name type="scientific">Mesorhizobium alhagi CCNWXJ12-2</name>
    <dbReference type="NCBI Taxonomy" id="1107882"/>
    <lineage>
        <taxon>Bacteria</taxon>
        <taxon>Pseudomonadati</taxon>
        <taxon>Pseudomonadota</taxon>
        <taxon>Alphaproteobacteria</taxon>
        <taxon>Hyphomicrobiales</taxon>
        <taxon>Phyllobacteriaceae</taxon>
        <taxon>Allomesorhizobium</taxon>
    </lineage>
</organism>
<name>H0HPH4_9HYPH</name>
<evidence type="ECO:0000313" key="1">
    <source>
        <dbReference type="EMBL" id="EHK57346.1"/>
    </source>
</evidence>
<dbReference type="AlphaFoldDB" id="H0HPH4"/>